<evidence type="ECO:0000256" key="1">
    <source>
        <dbReference type="ARBA" id="ARBA00004496"/>
    </source>
</evidence>
<organism evidence="4 5">
    <name type="scientific">Magnetospirillum moscoviense</name>
    <dbReference type="NCBI Taxonomy" id="1437059"/>
    <lineage>
        <taxon>Bacteria</taxon>
        <taxon>Pseudomonadati</taxon>
        <taxon>Pseudomonadota</taxon>
        <taxon>Alphaproteobacteria</taxon>
        <taxon>Rhodospirillales</taxon>
        <taxon>Rhodospirillaceae</taxon>
        <taxon>Magnetospirillum</taxon>
    </lineage>
</organism>
<gene>
    <name evidence="4" type="ORF">A6A05_03230</name>
</gene>
<dbReference type="EMBL" id="LWQU01000163">
    <property type="protein sequence ID" value="OAN47853.1"/>
    <property type="molecule type" value="Genomic_DNA"/>
</dbReference>
<dbReference type="InterPro" id="IPR007453">
    <property type="entry name" value="DsrC/TusE"/>
</dbReference>
<comment type="subcellular location">
    <subcellularLocation>
        <location evidence="1">Cytoplasm</location>
    </subcellularLocation>
</comment>
<dbReference type="NCBIfam" id="TIGR03342">
    <property type="entry name" value="dsrC_tusE_dsvC"/>
    <property type="match status" value="1"/>
</dbReference>
<dbReference type="AlphaFoldDB" id="A0A178MH34"/>
<reference evidence="4 5" key="1">
    <citation type="submission" date="2016-04" db="EMBL/GenBank/DDBJ databases">
        <title>Draft genome sequence of freshwater magnetotactic bacteria Magnetospirillum marisnigri SP-1 and Magnetospirillum moscoviense BB-1.</title>
        <authorList>
            <person name="Koziaeva V."/>
            <person name="Dziuba M.V."/>
            <person name="Ivanov T.M."/>
            <person name="Kuznetsov B."/>
            <person name="Grouzdev D.S."/>
        </authorList>
    </citation>
    <scope>NUCLEOTIDE SEQUENCE [LARGE SCALE GENOMIC DNA]</scope>
    <source>
        <strain evidence="4 5">BB-1</strain>
    </source>
</reference>
<comment type="caution">
    <text evidence="4">The sequence shown here is derived from an EMBL/GenBank/DDBJ whole genome shotgun (WGS) entry which is preliminary data.</text>
</comment>
<dbReference type="InterPro" id="IPR042072">
    <property type="entry name" value="DsrC-like_C"/>
</dbReference>
<comment type="similarity">
    <text evidence="2">Belongs to the DsrC/TusE family.</text>
</comment>
<dbReference type="InterPro" id="IPR043163">
    <property type="entry name" value="DsrC-like_N"/>
</dbReference>
<dbReference type="OrthoDB" id="9786347at2"/>
<proteinExistence type="inferred from homology"/>
<protein>
    <submittedName>
        <fullName evidence="4">Sulfur relay protein DsrC</fullName>
    </submittedName>
</protein>
<dbReference type="Gene3D" id="1.10.10.370">
    <property type="entry name" value="DsrC-like protein, C-terminal domain"/>
    <property type="match status" value="1"/>
</dbReference>
<dbReference type="Proteomes" id="UP000078543">
    <property type="component" value="Unassembled WGS sequence"/>
</dbReference>
<dbReference type="Pfam" id="PF04358">
    <property type="entry name" value="DsrC"/>
    <property type="match status" value="1"/>
</dbReference>
<dbReference type="GO" id="GO:0097163">
    <property type="term" value="F:sulfur carrier activity"/>
    <property type="evidence" value="ECO:0007669"/>
    <property type="project" value="TreeGrafter"/>
</dbReference>
<accession>A0A178MH34</accession>
<dbReference type="RefSeq" id="WP_068502987.1">
    <property type="nucleotide sequence ID" value="NZ_LWQU01000163.1"/>
</dbReference>
<dbReference type="PIRSF" id="PIRSF006223">
    <property type="entry name" value="DsrC_TusE"/>
    <property type="match status" value="1"/>
</dbReference>
<dbReference type="SUPFAM" id="SSF69721">
    <property type="entry name" value="DsrC, the gamma subunit of dissimilatory sulfite reductase"/>
    <property type="match status" value="1"/>
</dbReference>
<evidence type="ECO:0000256" key="2">
    <source>
        <dbReference type="ARBA" id="ARBA00005718"/>
    </source>
</evidence>
<dbReference type="STRING" id="1437059.A6A05_03230"/>
<dbReference type="Gene3D" id="3.30.1420.10">
    <property type="match status" value="1"/>
</dbReference>
<dbReference type="GO" id="GO:0002143">
    <property type="term" value="P:tRNA wobble position uridine thiolation"/>
    <property type="evidence" value="ECO:0007669"/>
    <property type="project" value="TreeGrafter"/>
</dbReference>
<dbReference type="InterPro" id="IPR025526">
    <property type="entry name" value="DsrC-like_dom_sf"/>
</dbReference>
<keyword evidence="3" id="KW-0963">Cytoplasm</keyword>
<dbReference type="PANTHER" id="PTHR37010:SF1">
    <property type="entry name" value="SULFURTRANSFERASE TUSE"/>
    <property type="match status" value="1"/>
</dbReference>
<evidence type="ECO:0000313" key="4">
    <source>
        <dbReference type="EMBL" id="OAN47853.1"/>
    </source>
</evidence>
<evidence type="ECO:0000313" key="5">
    <source>
        <dbReference type="Proteomes" id="UP000078543"/>
    </source>
</evidence>
<dbReference type="GO" id="GO:0005737">
    <property type="term" value="C:cytoplasm"/>
    <property type="evidence" value="ECO:0007669"/>
    <property type="project" value="UniProtKB-SubCell"/>
</dbReference>
<sequence>MGYADLEKTGNGYLVDTADWSPAIADEIAAAEGLALTEKHWDLINYLREEFFDNNENQPNERHMCKAMSERWGGSVATKDLYDLFPMQPSKQAGKIAGLPETKRKGGY</sequence>
<evidence type="ECO:0000256" key="3">
    <source>
        <dbReference type="ARBA" id="ARBA00022490"/>
    </source>
</evidence>
<dbReference type="PANTHER" id="PTHR37010">
    <property type="entry name" value="SULFURTRANSFERASE TUSE"/>
    <property type="match status" value="1"/>
</dbReference>
<keyword evidence="5" id="KW-1185">Reference proteome</keyword>
<name>A0A178MH34_9PROT</name>